<protein>
    <submittedName>
        <fullName evidence="2">Uncharacterized protein</fullName>
    </submittedName>
</protein>
<sequence>MQDFSKDDLGLLGSSGVSHEKDSLVHTHTQHDHHTVHQSHLSSTGSGHSVGLVVDEIKLTHIPDLLEPGDGSKLEESERDLYPWHTGATIGSRFLRSSDDPLISGGTNDNPHDNELSVPTVSQSMCPSPITPPPPSKHRHPSVILSPDLPDATLS</sequence>
<organism evidence="2 3">
    <name type="scientific">Anopheles maculatus</name>
    <dbReference type="NCBI Taxonomy" id="74869"/>
    <lineage>
        <taxon>Eukaryota</taxon>
        <taxon>Metazoa</taxon>
        <taxon>Ecdysozoa</taxon>
        <taxon>Arthropoda</taxon>
        <taxon>Hexapoda</taxon>
        <taxon>Insecta</taxon>
        <taxon>Pterygota</taxon>
        <taxon>Neoptera</taxon>
        <taxon>Endopterygota</taxon>
        <taxon>Diptera</taxon>
        <taxon>Nematocera</taxon>
        <taxon>Culicoidea</taxon>
        <taxon>Culicidae</taxon>
        <taxon>Anophelinae</taxon>
        <taxon>Anopheles</taxon>
        <taxon>Anopheles maculatus group</taxon>
    </lineage>
</organism>
<reference evidence="2" key="2">
    <citation type="submission" date="2020-05" db="UniProtKB">
        <authorList>
            <consortium name="EnsemblMetazoa"/>
        </authorList>
    </citation>
    <scope>IDENTIFICATION</scope>
    <source>
        <strain evidence="2">maculatus3</strain>
    </source>
</reference>
<accession>A0A182T3E8</accession>
<name>A0A182T3E8_9DIPT</name>
<evidence type="ECO:0000313" key="2">
    <source>
        <dbReference type="EnsemblMetazoa" id="AMAM018827-PA"/>
    </source>
</evidence>
<dbReference type="EnsemblMetazoa" id="AMAM018827-RA">
    <property type="protein sequence ID" value="AMAM018827-PA"/>
    <property type="gene ID" value="AMAM018827"/>
</dbReference>
<feature type="region of interest" description="Disordered" evidence="1">
    <location>
        <begin position="95"/>
        <end position="155"/>
    </location>
</feature>
<keyword evidence="3" id="KW-1185">Reference proteome</keyword>
<evidence type="ECO:0000313" key="3">
    <source>
        <dbReference type="Proteomes" id="UP000075901"/>
    </source>
</evidence>
<dbReference type="AlphaFoldDB" id="A0A182T3E8"/>
<evidence type="ECO:0000256" key="1">
    <source>
        <dbReference type="SAM" id="MobiDB-lite"/>
    </source>
</evidence>
<proteinExistence type="predicted"/>
<reference evidence="3" key="1">
    <citation type="submission" date="2013-09" db="EMBL/GenBank/DDBJ databases">
        <title>The Genome Sequence of Anopheles maculatus species B.</title>
        <authorList>
            <consortium name="The Broad Institute Genomics Platform"/>
            <person name="Neafsey D.E."/>
            <person name="Besansky N."/>
            <person name="Howell P."/>
            <person name="Walton C."/>
            <person name="Young S.K."/>
            <person name="Zeng Q."/>
            <person name="Gargeya S."/>
            <person name="Fitzgerald M."/>
            <person name="Haas B."/>
            <person name="Abouelleil A."/>
            <person name="Allen A.W."/>
            <person name="Alvarado L."/>
            <person name="Arachchi H.M."/>
            <person name="Berlin A.M."/>
            <person name="Chapman S.B."/>
            <person name="Gainer-Dewar J."/>
            <person name="Goldberg J."/>
            <person name="Griggs A."/>
            <person name="Gujja S."/>
            <person name="Hansen M."/>
            <person name="Howarth C."/>
            <person name="Imamovic A."/>
            <person name="Ireland A."/>
            <person name="Larimer J."/>
            <person name="McCowan C."/>
            <person name="Murphy C."/>
            <person name="Pearson M."/>
            <person name="Poon T.W."/>
            <person name="Priest M."/>
            <person name="Roberts A."/>
            <person name="Saif S."/>
            <person name="Shea T."/>
            <person name="Sisk P."/>
            <person name="Sykes S."/>
            <person name="Wortman J."/>
            <person name="Nusbaum C."/>
            <person name="Birren B."/>
        </authorList>
    </citation>
    <scope>NUCLEOTIDE SEQUENCE [LARGE SCALE GENOMIC DNA]</scope>
    <source>
        <strain evidence="3">maculatus3</strain>
    </source>
</reference>
<dbReference type="Proteomes" id="UP000075901">
    <property type="component" value="Unassembled WGS sequence"/>
</dbReference>
<dbReference type="VEuPathDB" id="VectorBase:AMAM018827"/>